<name>A0A058Z7Q1_FONAL</name>
<feature type="region of interest" description="Disordered" evidence="1">
    <location>
        <begin position="258"/>
        <end position="327"/>
    </location>
</feature>
<accession>A0A058Z7Q1</accession>
<feature type="compositionally biased region" description="Gly residues" evidence="1">
    <location>
        <begin position="931"/>
        <end position="950"/>
    </location>
</feature>
<reference evidence="2" key="1">
    <citation type="submission" date="2013-04" db="EMBL/GenBank/DDBJ databases">
        <title>The Genome Sequence of Fonticula alba ATCC 38817.</title>
        <authorList>
            <consortium name="The Broad Institute Genomics Platform"/>
            <person name="Russ C."/>
            <person name="Cuomo C."/>
            <person name="Burger G."/>
            <person name="Gray M.W."/>
            <person name="Holland P.W.H."/>
            <person name="King N."/>
            <person name="Lang F.B.F."/>
            <person name="Roger A.J."/>
            <person name="Ruiz-Trillo I."/>
            <person name="Brown M."/>
            <person name="Walker B."/>
            <person name="Young S."/>
            <person name="Zeng Q."/>
            <person name="Gargeya S."/>
            <person name="Fitzgerald M."/>
            <person name="Haas B."/>
            <person name="Abouelleil A."/>
            <person name="Allen A.W."/>
            <person name="Alvarado L."/>
            <person name="Arachchi H.M."/>
            <person name="Berlin A.M."/>
            <person name="Chapman S.B."/>
            <person name="Gainer-Dewar J."/>
            <person name="Goldberg J."/>
            <person name="Griggs A."/>
            <person name="Gujja S."/>
            <person name="Hansen M."/>
            <person name="Howarth C."/>
            <person name="Imamovic A."/>
            <person name="Ireland A."/>
            <person name="Larimer J."/>
            <person name="McCowan C."/>
            <person name="Murphy C."/>
            <person name="Pearson M."/>
            <person name="Poon T.W."/>
            <person name="Priest M."/>
            <person name="Roberts A."/>
            <person name="Saif S."/>
            <person name="Shea T."/>
            <person name="Sisk P."/>
            <person name="Sykes S."/>
            <person name="Wortman J."/>
            <person name="Nusbaum C."/>
            <person name="Birren B."/>
        </authorList>
    </citation>
    <scope>NUCLEOTIDE SEQUENCE [LARGE SCALE GENOMIC DNA]</scope>
    <source>
        <strain evidence="2">ATCC 38817</strain>
    </source>
</reference>
<gene>
    <name evidence="2" type="ORF">H696_03408</name>
</gene>
<feature type="compositionally biased region" description="Low complexity" evidence="1">
    <location>
        <begin position="440"/>
        <end position="456"/>
    </location>
</feature>
<feature type="compositionally biased region" description="Basic and acidic residues" evidence="1">
    <location>
        <begin position="158"/>
        <end position="167"/>
    </location>
</feature>
<sequence>MRMVGLVLGVVVRVVIIIVILLRLLAAVAMTSTVSSAPVHVVEAGGGATAPRESLARGRAQAKRPVVQIPRQDGTQAAREQGGRQGRGQEASRDADRCRGRCRGQRTADGHRRAADRRGGAAGRDVGRIPRAGRNRHLGPRLGGCLTAKQPQELAEEALTRARERIPRRGGRGRRGQRPGHIAIGHQRRLVQDGDVPRQVARMAGPEKQGQLGRLDQGSPIQLPPNGPADGRPLQPRQRNVLIAPGRQVQAARGQEIGEAGRRPGHPGGAEPDGRPARGQTRQLAEGLAEGQTHITQAEGGGRGVGRADGRIGPSRQIGPRPGAEAGSQAGMLLAGLVHGPQGGQDDPALEGMREAVARRRAQIQARVRRDGHRFLEQPGPGGWQARQLQEDPGQKARHGRQPVVRPGQEGRMLGRALGILHATGHRVGSQLPEEEGPDGQSRPGPGQVRRQGGRSLLRVEESHAETRIAPLPQRPTQGRRGPEDRHLRVIGLRVVCMVLQGRRHGRTPGTRQMVLPQCGGAPEQGGGAGFRRVGQAAQGRRPGGPHGTADNRGAGPRANRQQGRLVEGRPGEAHHGRASKSRLATRIDGCLALGDGQAGTHGQAAAAEARAIQRGQMLPGRREGQRAGGRRNGRHRQCGIRQDDVGRGQQPQGRQLSAIPAQASGPRRWGATAIATGPRKAAPLARSQGAGQQEGVHIRANDHLQDGDARAEGGPGGGHVGSRAAGEPGPGGRGGRHDGRPHEDPINHIGTGGPQPADAQGLPVDRVTRVAGPTGTARGHGAGRLDQQRRQRHLDEFVERRHGHASRGQVPATGGRRGEGAERSQGVLRGETRAGRRHGRPHARHHGQLGDKAQVPRMAAAQSPGWQGGRRQGRPDEGTERRHPADPVQAEHRGRQDGQNRLARGHRRAEDRQPGTILGRAGLPTSQGRGPAGGGQHGGAPGPRGGGLLGIRTQGNRMHESRHDGCGSVGGRSPSPGDIGRVGRSLGGRLLLRQE</sequence>
<feature type="compositionally biased region" description="Basic and acidic residues" evidence="1">
    <location>
        <begin position="458"/>
        <end position="467"/>
    </location>
</feature>
<feature type="compositionally biased region" description="Low complexity" evidence="1">
    <location>
        <begin position="983"/>
        <end position="996"/>
    </location>
</feature>
<evidence type="ECO:0000313" key="3">
    <source>
        <dbReference type="Proteomes" id="UP000030693"/>
    </source>
</evidence>
<dbReference type="Proteomes" id="UP000030693">
    <property type="component" value="Unassembled WGS sequence"/>
</dbReference>
<feature type="compositionally biased region" description="Basic residues" evidence="1">
    <location>
        <begin position="168"/>
        <end position="178"/>
    </location>
</feature>
<evidence type="ECO:0000313" key="2">
    <source>
        <dbReference type="EMBL" id="KCV69943.1"/>
    </source>
</evidence>
<dbReference type="RefSeq" id="XP_009495549.1">
    <property type="nucleotide sequence ID" value="XM_009497274.1"/>
</dbReference>
<organism evidence="2">
    <name type="scientific">Fonticula alba</name>
    <name type="common">Slime mold</name>
    <dbReference type="NCBI Taxonomy" id="691883"/>
    <lineage>
        <taxon>Eukaryota</taxon>
        <taxon>Rotosphaerida</taxon>
        <taxon>Fonticulaceae</taxon>
        <taxon>Fonticula</taxon>
    </lineage>
</organism>
<feature type="compositionally biased region" description="Basic and acidic residues" evidence="1">
    <location>
        <begin position="787"/>
        <end position="801"/>
    </location>
</feature>
<feature type="compositionally biased region" description="Basic and acidic residues" evidence="1">
    <location>
        <begin position="697"/>
        <end position="712"/>
    </location>
</feature>
<keyword evidence="3" id="KW-1185">Reference proteome</keyword>
<feature type="region of interest" description="Disordered" evidence="1">
    <location>
        <begin position="45"/>
        <end position="186"/>
    </location>
</feature>
<feature type="compositionally biased region" description="Basic and acidic residues" evidence="1">
    <location>
        <begin position="90"/>
        <end position="99"/>
    </location>
</feature>
<feature type="compositionally biased region" description="Basic and acidic residues" evidence="1">
    <location>
        <begin position="567"/>
        <end position="576"/>
    </location>
</feature>
<protein>
    <submittedName>
        <fullName evidence="2">Uncharacterized protein</fullName>
    </submittedName>
</protein>
<feature type="region of interest" description="Disordered" evidence="1">
    <location>
        <begin position="429"/>
        <end position="486"/>
    </location>
</feature>
<feature type="region of interest" description="Disordered" evidence="1">
    <location>
        <begin position="522"/>
        <end position="582"/>
    </location>
</feature>
<dbReference type="GeneID" id="20528133"/>
<feature type="compositionally biased region" description="Basic and acidic residues" evidence="1">
    <location>
        <begin position="874"/>
        <end position="899"/>
    </location>
</feature>
<proteinExistence type="predicted"/>
<feature type="region of interest" description="Disordered" evidence="1">
    <location>
        <begin position="616"/>
        <end position="996"/>
    </location>
</feature>
<feature type="region of interest" description="Disordered" evidence="1">
    <location>
        <begin position="205"/>
        <end position="235"/>
    </location>
</feature>
<dbReference type="OMA" id="WRGMVEE"/>
<evidence type="ECO:0000256" key="1">
    <source>
        <dbReference type="SAM" id="MobiDB-lite"/>
    </source>
</evidence>
<feature type="region of interest" description="Disordered" evidence="1">
    <location>
        <begin position="371"/>
        <end position="411"/>
    </location>
</feature>
<feature type="compositionally biased region" description="Basic residues" evidence="1">
    <location>
        <begin position="629"/>
        <end position="639"/>
    </location>
</feature>
<dbReference type="AlphaFoldDB" id="A0A058Z7Q1"/>
<feature type="compositionally biased region" description="Basic and acidic residues" evidence="1">
    <location>
        <begin position="106"/>
        <end position="119"/>
    </location>
</feature>
<dbReference type="EMBL" id="KB932205">
    <property type="protein sequence ID" value="KCV69943.1"/>
    <property type="molecule type" value="Genomic_DNA"/>
</dbReference>
<feature type="compositionally biased region" description="Basic residues" evidence="1">
    <location>
        <begin position="836"/>
        <end position="848"/>
    </location>
</feature>
<feature type="compositionally biased region" description="Basic and acidic residues" evidence="1">
    <location>
        <begin position="736"/>
        <end position="747"/>
    </location>
</feature>